<evidence type="ECO:0000313" key="13">
    <source>
        <dbReference type="Proteomes" id="UP000595140"/>
    </source>
</evidence>
<comment type="similarity">
    <text evidence="2">Belongs to the cytochrome P450 family.</text>
</comment>
<keyword evidence="4" id="KW-0812">Transmembrane</keyword>
<keyword evidence="13" id="KW-1185">Reference proteome</keyword>
<feature type="chain" id="PRO_5019846154" description="Cytochrome P450" evidence="11">
    <location>
        <begin position="22"/>
        <end position="329"/>
    </location>
</feature>
<keyword evidence="9" id="KW-0503">Monooxygenase</keyword>
<dbReference type="GO" id="GO:0020037">
    <property type="term" value="F:heme binding"/>
    <property type="evidence" value="ECO:0007669"/>
    <property type="project" value="InterPro"/>
</dbReference>
<dbReference type="GO" id="GO:0005506">
    <property type="term" value="F:iron ion binding"/>
    <property type="evidence" value="ECO:0007669"/>
    <property type="project" value="InterPro"/>
</dbReference>
<proteinExistence type="inferred from homology"/>
<evidence type="ECO:0000256" key="11">
    <source>
        <dbReference type="SAM" id="SignalP"/>
    </source>
</evidence>
<name>A0A484N8B5_9ASTE</name>
<keyword evidence="5" id="KW-0479">Metal-binding</keyword>
<evidence type="ECO:0000256" key="3">
    <source>
        <dbReference type="ARBA" id="ARBA00022617"/>
    </source>
</evidence>
<keyword evidence="10" id="KW-0472">Membrane</keyword>
<dbReference type="GO" id="GO:0016020">
    <property type="term" value="C:membrane"/>
    <property type="evidence" value="ECO:0007669"/>
    <property type="project" value="UniProtKB-SubCell"/>
</dbReference>
<dbReference type="OrthoDB" id="2789670at2759"/>
<evidence type="ECO:0000256" key="6">
    <source>
        <dbReference type="ARBA" id="ARBA00022989"/>
    </source>
</evidence>
<dbReference type="GO" id="GO:0004497">
    <property type="term" value="F:monooxygenase activity"/>
    <property type="evidence" value="ECO:0007669"/>
    <property type="project" value="UniProtKB-KW"/>
</dbReference>
<dbReference type="Proteomes" id="UP000595140">
    <property type="component" value="Unassembled WGS sequence"/>
</dbReference>
<keyword evidence="8" id="KW-0408">Iron</keyword>
<keyword evidence="11" id="KW-0732">Signal</keyword>
<dbReference type="AlphaFoldDB" id="A0A484N8B5"/>
<evidence type="ECO:0000256" key="9">
    <source>
        <dbReference type="ARBA" id="ARBA00023033"/>
    </source>
</evidence>
<dbReference type="InterPro" id="IPR036396">
    <property type="entry name" value="Cyt_P450_sf"/>
</dbReference>
<sequence>MEASFATTLFLSFFILTLTLIHRRWKKEEEEEEATASNKLQPPGPWRIPVIGNLHQVGMSLVSMPAHRVLGELAKKHPSRPLGLTRLRVGEILLAVVSSPEMAREFLRTHDSAFATRPEYVSGKTIFYGSSDVGFCPYGDHWRQMKRLCVAALRLDSDAIHSVRRDEIRRLLSDVRSSSGRPLNLSDRIYFLTTSILCRSALGNSFTGRRELMVLVKNIFELVGQLDFVDVFPSWKILGLLFGNKRRMMRVHSQTDKIMENIIKQRRKRMEESNNNNCEVVEDEYHVDVLLRLMHSQTLQVPITHDNIKALILVRTEYSFSQQPPSLSL</sequence>
<dbReference type="GO" id="GO:0016705">
    <property type="term" value="F:oxidoreductase activity, acting on paired donors, with incorporation or reduction of molecular oxygen"/>
    <property type="evidence" value="ECO:0007669"/>
    <property type="project" value="InterPro"/>
</dbReference>
<evidence type="ECO:0000256" key="5">
    <source>
        <dbReference type="ARBA" id="ARBA00022723"/>
    </source>
</evidence>
<organism evidence="12 13">
    <name type="scientific">Cuscuta campestris</name>
    <dbReference type="NCBI Taxonomy" id="132261"/>
    <lineage>
        <taxon>Eukaryota</taxon>
        <taxon>Viridiplantae</taxon>
        <taxon>Streptophyta</taxon>
        <taxon>Embryophyta</taxon>
        <taxon>Tracheophyta</taxon>
        <taxon>Spermatophyta</taxon>
        <taxon>Magnoliopsida</taxon>
        <taxon>eudicotyledons</taxon>
        <taxon>Gunneridae</taxon>
        <taxon>Pentapetalae</taxon>
        <taxon>asterids</taxon>
        <taxon>lamiids</taxon>
        <taxon>Solanales</taxon>
        <taxon>Convolvulaceae</taxon>
        <taxon>Cuscuteae</taxon>
        <taxon>Cuscuta</taxon>
        <taxon>Cuscuta subgen. Grammica</taxon>
        <taxon>Cuscuta sect. Cleistogrammica</taxon>
    </lineage>
</organism>
<evidence type="ECO:0000256" key="7">
    <source>
        <dbReference type="ARBA" id="ARBA00023002"/>
    </source>
</evidence>
<protein>
    <recommendedName>
        <fullName evidence="14">Cytochrome P450</fullName>
    </recommendedName>
</protein>
<evidence type="ECO:0008006" key="14">
    <source>
        <dbReference type="Google" id="ProtNLM"/>
    </source>
</evidence>
<evidence type="ECO:0000256" key="2">
    <source>
        <dbReference type="ARBA" id="ARBA00010617"/>
    </source>
</evidence>
<dbReference type="InterPro" id="IPR001128">
    <property type="entry name" value="Cyt_P450"/>
</dbReference>
<evidence type="ECO:0000256" key="4">
    <source>
        <dbReference type="ARBA" id="ARBA00022692"/>
    </source>
</evidence>
<dbReference type="Gene3D" id="1.10.630.10">
    <property type="entry name" value="Cytochrome P450"/>
    <property type="match status" value="1"/>
</dbReference>
<keyword evidence="6" id="KW-1133">Transmembrane helix</keyword>
<reference evidence="12 13" key="1">
    <citation type="submission" date="2018-04" db="EMBL/GenBank/DDBJ databases">
        <authorList>
            <person name="Vogel A."/>
        </authorList>
    </citation>
    <scope>NUCLEOTIDE SEQUENCE [LARGE SCALE GENOMIC DNA]</scope>
</reference>
<gene>
    <name evidence="12" type="ORF">CCAM_LOCUS39361</name>
</gene>
<keyword evidence="7" id="KW-0560">Oxidoreductase</keyword>
<evidence type="ECO:0000313" key="12">
    <source>
        <dbReference type="EMBL" id="VFQ97585.1"/>
    </source>
</evidence>
<keyword evidence="3" id="KW-0349">Heme</keyword>
<comment type="subcellular location">
    <subcellularLocation>
        <location evidence="1">Membrane</location>
    </subcellularLocation>
</comment>
<evidence type="ECO:0000256" key="1">
    <source>
        <dbReference type="ARBA" id="ARBA00004370"/>
    </source>
</evidence>
<dbReference type="EMBL" id="OOIL02006555">
    <property type="protein sequence ID" value="VFQ97585.1"/>
    <property type="molecule type" value="Genomic_DNA"/>
</dbReference>
<dbReference type="SUPFAM" id="SSF48264">
    <property type="entry name" value="Cytochrome P450"/>
    <property type="match status" value="1"/>
</dbReference>
<feature type="signal peptide" evidence="11">
    <location>
        <begin position="1"/>
        <end position="21"/>
    </location>
</feature>
<dbReference type="PANTHER" id="PTHR47955:SF9">
    <property type="entry name" value="PREMNASPIRODIENE OXYGENASE-LIKE"/>
    <property type="match status" value="1"/>
</dbReference>
<dbReference type="PANTHER" id="PTHR47955">
    <property type="entry name" value="CYTOCHROME P450 FAMILY 71 PROTEIN"/>
    <property type="match status" value="1"/>
</dbReference>
<evidence type="ECO:0000256" key="8">
    <source>
        <dbReference type="ARBA" id="ARBA00023004"/>
    </source>
</evidence>
<dbReference type="Pfam" id="PF00067">
    <property type="entry name" value="p450"/>
    <property type="match status" value="1"/>
</dbReference>
<accession>A0A484N8B5</accession>
<evidence type="ECO:0000256" key="10">
    <source>
        <dbReference type="ARBA" id="ARBA00023136"/>
    </source>
</evidence>